<accession>X1G5J5</accession>
<protein>
    <submittedName>
        <fullName evidence="1">Uncharacterized protein</fullName>
    </submittedName>
</protein>
<comment type="caution">
    <text evidence="1">The sequence shown here is derived from an EMBL/GenBank/DDBJ whole genome shotgun (WGS) entry which is preliminary data.</text>
</comment>
<dbReference type="EMBL" id="BARU01023383">
    <property type="protein sequence ID" value="GAH52477.1"/>
    <property type="molecule type" value="Genomic_DNA"/>
</dbReference>
<feature type="non-terminal residue" evidence="1">
    <location>
        <position position="1"/>
    </location>
</feature>
<reference evidence="1" key="1">
    <citation type="journal article" date="2014" name="Front. Microbiol.">
        <title>High frequency of phylogenetically diverse reductive dehalogenase-homologous genes in deep subseafloor sedimentary metagenomes.</title>
        <authorList>
            <person name="Kawai M."/>
            <person name="Futagami T."/>
            <person name="Toyoda A."/>
            <person name="Takaki Y."/>
            <person name="Nishi S."/>
            <person name="Hori S."/>
            <person name="Arai W."/>
            <person name="Tsubouchi T."/>
            <person name="Morono Y."/>
            <person name="Uchiyama I."/>
            <person name="Ito T."/>
            <person name="Fujiyama A."/>
            <person name="Inagaki F."/>
            <person name="Takami H."/>
        </authorList>
    </citation>
    <scope>NUCLEOTIDE SEQUENCE</scope>
    <source>
        <strain evidence="1">Expedition CK06-06</strain>
    </source>
</reference>
<organism evidence="1">
    <name type="scientific">marine sediment metagenome</name>
    <dbReference type="NCBI Taxonomy" id="412755"/>
    <lineage>
        <taxon>unclassified sequences</taxon>
        <taxon>metagenomes</taxon>
        <taxon>ecological metagenomes</taxon>
    </lineage>
</organism>
<proteinExistence type="predicted"/>
<gene>
    <name evidence="1" type="ORF">S03H2_37956</name>
</gene>
<dbReference type="AlphaFoldDB" id="X1G5J5"/>
<sequence>SLKIACKAFKRTDITMDDIENEKLFKPLIKKGLKSLILTLGFLFGFCRTQKPDLVAYYFNL</sequence>
<evidence type="ECO:0000313" key="1">
    <source>
        <dbReference type="EMBL" id="GAH52477.1"/>
    </source>
</evidence>
<name>X1G5J5_9ZZZZ</name>